<evidence type="ECO:0000256" key="1">
    <source>
        <dbReference type="ARBA" id="ARBA00005189"/>
    </source>
</evidence>
<organism evidence="13 14">
    <name type="scientific">Exilibacterium tricleocarpae</name>
    <dbReference type="NCBI Taxonomy" id="2591008"/>
    <lineage>
        <taxon>Bacteria</taxon>
        <taxon>Pseudomonadati</taxon>
        <taxon>Pseudomonadota</taxon>
        <taxon>Gammaproteobacteria</taxon>
        <taxon>Cellvibrionales</taxon>
        <taxon>Cellvibrionaceae</taxon>
        <taxon>Exilibacterium</taxon>
    </lineage>
</organism>
<comment type="pathway">
    <text evidence="1">Lipid metabolism.</text>
</comment>
<dbReference type="GO" id="GO:0006629">
    <property type="term" value="P:lipid metabolic process"/>
    <property type="evidence" value="ECO:0007669"/>
    <property type="project" value="UniProtKB-KW"/>
</dbReference>
<keyword evidence="5 13" id="KW-0012">Acyltransferase</keyword>
<evidence type="ECO:0000256" key="6">
    <source>
        <dbReference type="ARBA" id="ARBA00038095"/>
    </source>
</evidence>
<comment type="similarity">
    <text evidence="6">Belongs to the acetyltransferase family. OlsB subfamily.</text>
</comment>
<keyword evidence="4" id="KW-0443">Lipid metabolism</keyword>
<evidence type="ECO:0000256" key="3">
    <source>
        <dbReference type="ARBA" id="ARBA00022679"/>
    </source>
</evidence>
<dbReference type="PANTHER" id="PTHR37323:SF1">
    <property type="entry name" value="L-ORNITHINE N(ALPHA)-ACYLTRANSFERASE"/>
    <property type="match status" value="1"/>
</dbReference>
<comment type="function">
    <text evidence="9">Catalyzes the first step in the biosynthesis of ornithine lipids, which are phosphorus-free membrane lipids. Catalyzes the 3-hydroxyacyl-acyl carrier protein-dependent acylation of ornithine to form lyso-ornithine lipid (LOL).</text>
</comment>
<feature type="domain" description="Phospholipid/glycerol acyltransferase" evidence="12">
    <location>
        <begin position="80"/>
        <end position="202"/>
    </location>
</feature>
<dbReference type="CDD" id="cd07986">
    <property type="entry name" value="LPLAT_ACT14924-like"/>
    <property type="match status" value="1"/>
</dbReference>
<dbReference type="OrthoDB" id="1113830at2"/>
<comment type="caution">
    <text evidence="13">The sequence shown here is derived from an EMBL/GenBank/DDBJ whole genome shotgun (WGS) entry which is preliminary data.</text>
</comment>
<evidence type="ECO:0000313" key="14">
    <source>
        <dbReference type="Proteomes" id="UP000319732"/>
    </source>
</evidence>
<evidence type="ECO:0000256" key="9">
    <source>
        <dbReference type="ARBA" id="ARBA00045724"/>
    </source>
</evidence>
<gene>
    <name evidence="13" type="ORF">FKG94_18030</name>
</gene>
<evidence type="ECO:0000256" key="8">
    <source>
        <dbReference type="ARBA" id="ARBA00039866"/>
    </source>
</evidence>
<dbReference type="EMBL" id="VHSG01000019">
    <property type="protein sequence ID" value="TQV72734.1"/>
    <property type="molecule type" value="Genomic_DNA"/>
</dbReference>
<reference evidence="13 14" key="1">
    <citation type="submission" date="2019-06" db="EMBL/GenBank/DDBJ databases">
        <title>Whole genome sequence for Cellvibrionaceae sp. R142.</title>
        <authorList>
            <person name="Wang G."/>
        </authorList>
    </citation>
    <scope>NUCLEOTIDE SEQUENCE [LARGE SCALE GENOMIC DNA]</scope>
    <source>
        <strain evidence="13 14">R142</strain>
    </source>
</reference>
<dbReference type="Pfam" id="PF19576">
    <property type="entry name" value="Acyltransf_2"/>
    <property type="match status" value="1"/>
</dbReference>
<evidence type="ECO:0000256" key="10">
    <source>
        <dbReference type="ARBA" id="ARBA00047785"/>
    </source>
</evidence>
<evidence type="ECO:0000256" key="2">
    <source>
        <dbReference type="ARBA" id="ARBA00022516"/>
    </source>
</evidence>
<evidence type="ECO:0000259" key="12">
    <source>
        <dbReference type="SMART" id="SM00563"/>
    </source>
</evidence>
<evidence type="ECO:0000313" key="13">
    <source>
        <dbReference type="EMBL" id="TQV72734.1"/>
    </source>
</evidence>
<dbReference type="SUPFAM" id="SSF69593">
    <property type="entry name" value="Glycerol-3-phosphate (1)-acyltransferase"/>
    <property type="match status" value="1"/>
</dbReference>
<dbReference type="EC" id="2.3.2.30" evidence="7"/>
<comment type="catalytic activity">
    <reaction evidence="10">
        <text>a (3R)-hydroxyacyl-[ACP] + L-ornithine = a lyso-ornithine lipid + holo-[ACP] + H(+)</text>
        <dbReference type="Rhea" id="RHEA:20633"/>
        <dbReference type="Rhea" id="RHEA-COMP:9685"/>
        <dbReference type="Rhea" id="RHEA-COMP:9945"/>
        <dbReference type="ChEBI" id="CHEBI:15378"/>
        <dbReference type="ChEBI" id="CHEBI:46911"/>
        <dbReference type="ChEBI" id="CHEBI:64479"/>
        <dbReference type="ChEBI" id="CHEBI:78827"/>
        <dbReference type="ChEBI" id="CHEBI:138482"/>
        <dbReference type="EC" id="2.3.2.30"/>
    </reaction>
    <physiologicalReaction direction="left-to-right" evidence="10">
        <dbReference type="Rhea" id="RHEA:20634"/>
    </physiologicalReaction>
</comment>
<feature type="region of interest" description="Disordered" evidence="11">
    <location>
        <begin position="271"/>
        <end position="292"/>
    </location>
</feature>
<dbReference type="Gene3D" id="3.40.630.30">
    <property type="match status" value="1"/>
</dbReference>
<dbReference type="AlphaFoldDB" id="A0A545T687"/>
<evidence type="ECO:0000256" key="4">
    <source>
        <dbReference type="ARBA" id="ARBA00023098"/>
    </source>
</evidence>
<dbReference type="SUPFAM" id="SSF55729">
    <property type="entry name" value="Acyl-CoA N-acyltransferases (Nat)"/>
    <property type="match status" value="1"/>
</dbReference>
<sequence>MSTGDNPFRLPLKSRFLAATLERLLGLSPLAQAYERRPALDINSPQAGPAFLDFTLAALDIGLDIGNPQLLETVPRSGPVIFVANHPLGGLEGVAMTQLLLKTRPDTKVLTNKLLSRIPEFNQLFIGVDVLSRDAARDNARGIRAVYQHLGNGGALLIYPAGMVSALNLGSGAIEDRPWNPLVGRLARRYAAHCVPFFVEGYNSRLFYLLGLIHPRLRTLMLARELANKRGRRFTLRIGRGVPPAELEALDSEQAVTHYLRLATDILKLPPESAPDPQSATQPVQQDPRSTRGLAELRRDIAGLADCRLLAQRKFAVYCAPYARLGSVMNEIARVRELTFRAAGEGTGKSLDKDQFDPHYLHLFVWDTEREQIVGGYRMGRVDEIVRERGLSALYSRSLYHFDQRYLKSLGNTLEMGRSFVAPDYQRHPRALDLLWRGIGAYLAQHPQYHTLFGCVSISQEHSKLARAFLSESMMHSFRVEQEHLAAIRPVKPLKVRGKVWTREVLASLSSLVVINKLIGRWNAGKTIPVLLRHYLALNGRFVCFSVNAQFNNSLDGLILVDLRKTPHKYLQRYLGKAGTQQFLKRWGLDEVAA</sequence>
<name>A0A545T687_9GAMM</name>
<dbReference type="InterPro" id="IPR016181">
    <property type="entry name" value="Acyl_CoA_acyltransferase"/>
</dbReference>
<accession>A0A545T687</accession>
<evidence type="ECO:0000256" key="7">
    <source>
        <dbReference type="ARBA" id="ARBA00039058"/>
    </source>
</evidence>
<protein>
    <recommendedName>
        <fullName evidence="8">L-ornithine N(alpha)-acyltransferase</fullName>
        <ecNumber evidence="7">2.3.2.30</ecNumber>
    </recommendedName>
</protein>
<feature type="compositionally biased region" description="Polar residues" evidence="11">
    <location>
        <begin position="276"/>
        <end position="288"/>
    </location>
</feature>
<dbReference type="Pfam" id="PF13444">
    <property type="entry name" value="Acetyltransf_5"/>
    <property type="match status" value="1"/>
</dbReference>
<evidence type="ECO:0000256" key="5">
    <source>
        <dbReference type="ARBA" id="ARBA00023315"/>
    </source>
</evidence>
<dbReference type="InterPro" id="IPR052351">
    <property type="entry name" value="Ornithine_N-alpha-AT"/>
</dbReference>
<evidence type="ECO:0000256" key="11">
    <source>
        <dbReference type="SAM" id="MobiDB-lite"/>
    </source>
</evidence>
<dbReference type="InterPro" id="IPR002123">
    <property type="entry name" value="Plipid/glycerol_acylTrfase"/>
</dbReference>
<keyword evidence="14" id="KW-1185">Reference proteome</keyword>
<keyword evidence="3 13" id="KW-0808">Transferase</keyword>
<keyword evidence="2" id="KW-0444">Lipid biosynthesis</keyword>
<proteinExistence type="inferred from homology"/>
<dbReference type="Proteomes" id="UP000319732">
    <property type="component" value="Unassembled WGS sequence"/>
</dbReference>
<dbReference type="SMART" id="SM00563">
    <property type="entry name" value="PlsC"/>
    <property type="match status" value="1"/>
</dbReference>
<dbReference type="RefSeq" id="WP_142928328.1">
    <property type="nucleotide sequence ID" value="NZ_ML660098.1"/>
</dbReference>
<dbReference type="GO" id="GO:0043810">
    <property type="term" value="F:ornithine-acyl [acyl carrier protein] N-acyltransferase activity"/>
    <property type="evidence" value="ECO:0007669"/>
    <property type="project" value="UniProtKB-EC"/>
</dbReference>
<dbReference type="PANTHER" id="PTHR37323">
    <property type="entry name" value="GCN5-RELATED N-ACETYLTRANSFERASE"/>
    <property type="match status" value="1"/>
</dbReference>
<dbReference type="InterPro" id="IPR045746">
    <property type="entry name" value="ACT14924-like_Acyltransf_dom"/>
</dbReference>